<feature type="transmembrane region" description="Helical" evidence="1">
    <location>
        <begin position="109"/>
        <end position="129"/>
    </location>
</feature>
<keyword evidence="1" id="KW-0472">Membrane</keyword>
<keyword evidence="1" id="KW-0812">Transmembrane</keyword>
<proteinExistence type="predicted"/>
<dbReference type="AlphaFoldDB" id="A0A7Y0ACA8"/>
<accession>A0A7Y0ACA8</accession>
<dbReference type="EMBL" id="JABBGH010000001">
    <property type="protein sequence ID" value="NML64698.1"/>
    <property type="molecule type" value="Genomic_DNA"/>
</dbReference>
<name>A0A7Y0ACA8_9BACT</name>
<gene>
    <name evidence="2" type="ORF">HHL22_05715</name>
</gene>
<evidence type="ECO:0000313" key="3">
    <source>
        <dbReference type="Proteomes" id="UP000559626"/>
    </source>
</evidence>
<evidence type="ECO:0008006" key="4">
    <source>
        <dbReference type="Google" id="ProtNLM"/>
    </source>
</evidence>
<dbReference type="RefSeq" id="WP_169529981.1">
    <property type="nucleotide sequence ID" value="NZ_JABBGH010000001.1"/>
</dbReference>
<reference evidence="2 3" key="1">
    <citation type="submission" date="2020-04" db="EMBL/GenBank/DDBJ databases">
        <title>Hymenobacter polaris sp. nov., isolated from Arctic soil.</title>
        <authorList>
            <person name="Dahal R.H."/>
        </authorList>
    </citation>
    <scope>NUCLEOTIDE SEQUENCE [LARGE SCALE GENOMIC DNA]</scope>
    <source>
        <strain evidence="2 3">RP-2-7</strain>
    </source>
</reference>
<feature type="transmembrane region" description="Helical" evidence="1">
    <location>
        <begin position="78"/>
        <end position="97"/>
    </location>
</feature>
<evidence type="ECO:0000313" key="2">
    <source>
        <dbReference type="EMBL" id="NML64698.1"/>
    </source>
</evidence>
<dbReference type="Proteomes" id="UP000559626">
    <property type="component" value="Unassembled WGS sequence"/>
</dbReference>
<feature type="transmembrane region" description="Helical" evidence="1">
    <location>
        <begin position="48"/>
        <end position="66"/>
    </location>
</feature>
<comment type="caution">
    <text evidence="2">The sequence shown here is derived from an EMBL/GenBank/DDBJ whole genome shotgun (WGS) entry which is preliminary data.</text>
</comment>
<organism evidence="2 3">
    <name type="scientific">Hymenobacter polaris</name>
    <dbReference type="NCBI Taxonomy" id="2682546"/>
    <lineage>
        <taxon>Bacteria</taxon>
        <taxon>Pseudomonadati</taxon>
        <taxon>Bacteroidota</taxon>
        <taxon>Cytophagia</taxon>
        <taxon>Cytophagales</taxon>
        <taxon>Hymenobacteraceae</taxon>
        <taxon>Hymenobacter</taxon>
    </lineage>
</organism>
<protein>
    <recommendedName>
        <fullName evidence="4">DUF2069 domain-containing protein</fullName>
    </recommendedName>
</protein>
<evidence type="ECO:0000256" key="1">
    <source>
        <dbReference type="SAM" id="Phobius"/>
    </source>
</evidence>
<sequence length="145" mass="16339">MPTRSHSALLPEVKRLSTLGRALAALQLVKETLTVVLLGLPLLVQQPVLVPAVLPGLVLYLYRWGMVLGQVPRRVARVVWVLTLLDEVWGLIIYHSVVNEPTARQLRYLTWSYGLGLTFTVAALAEIYLGQRRERRHLRALLRAA</sequence>
<keyword evidence="1" id="KW-1133">Transmembrane helix</keyword>
<keyword evidence="3" id="KW-1185">Reference proteome</keyword>